<name>A0ABV7AAT9_9BACI</name>
<feature type="domain" description="CAP-associated" evidence="2">
    <location>
        <begin position="71"/>
        <end position="209"/>
    </location>
</feature>
<evidence type="ECO:0000313" key="3">
    <source>
        <dbReference type="EMBL" id="MFC2950222.1"/>
    </source>
</evidence>
<dbReference type="CDD" id="cd05379">
    <property type="entry name" value="CAP_bacterial"/>
    <property type="match status" value="1"/>
</dbReference>
<organism evidence="3 4">
    <name type="scientific">Virgibacillus sediminis</name>
    <dbReference type="NCBI Taxonomy" id="202260"/>
    <lineage>
        <taxon>Bacteria</taxon>
        <taxon>Bacillati</taxon>
        <taxon>Bacillota</taxon>
        <taxon>Bacilli</taxon>
        <taxon>Bacillales</taxon>
        <taxon>Bacillaceae</taxon>
        <taxon>Virgibacillus</taxon>
    </lineage>
</organism>
<reference evidence="4" key="1">
    <citation type="journal article" date="2019" name="Int. J. Syst. Evol. Microbiol.">
        <title>The Global Catalogue of Microorganisms (GCM) 10K type strain sequencing project: providing services to taxonomists for standard genome sequencing and annotation.</title>
        <authorList>
            <consortium name="The Broad Institute Genomics Platform"/>
            <consortium name="The Broad Institute Genome Sequencing Center for Infectious Disease"/>
            <person name="Wu L."/>
            <person name="Ma J."/>
        </authorList>
    </citation>
    <scope>NUCLEOTIDE SEQUENCE [LARGE SCALE GENOMIC DNA]</scope>
    <source>
        <strain evidence="4">KCTC 13193</strain>
    </source>
</reference>
<proteinExistence type="predicted"/>
<dbReference type="Pfam" id="PF14504">
    <property type="entry name" value="CAP_assoc_N"/>
    <property type="match status" value="1"/>
</dbReference>
<evidence type="ECO:0000259" key="2">
    <source>
        <dbReference type="Pfam" id="PF14504"/>
    </source>
</evidence>
<dbReference type="Pfam" id="PF00188">
    <property type="entry name" value="CAP"/>
    <property type="match status" value="1"/>
</dbReference>
<dbReference type="InterPro" id="IPR035940">
    <property type="entry name" value="CAP_sf"/>
</dbReference>
<dbReference type="Proteomes" id="UP001595387">
    <property type="component" value="Unassembled WGS sequence"/>
</dbReference>
<dbReference type="EMBL" id="JBHRRZ010000040">
    <property type="protein sequence ID" value="MFC2950222.1"/>
    <property type="molecule type" value="Genomic_DNA"/>
</dbReference>
<dbReference type="SUPFAM" id="SSF55797">
    <property type="entry name" value="PR-1-like"/>
    <property type="match status" value="1"/>
</dbReference>
<comment type="caution">
    <text evidence="3">The sequence shown here is derived from an EMBL/GenBank/DDBJ whole genome shotgun (WGS) entry which is preliminary data.</text>
</comment>
<evidence type="ECO:0000313" key="4">
    <source>
        <dbReference type="Proteomes" id="UP001595387"/>
    </source>
</evidence>
<dbReference type="PANTHER" id="PTHR31157">
    <property type="entry name" value="SCP DOMAIN-CONTAINING PROTEIN"/>
    <property type="match status" value="1"/>
</dbReference>
<dbReference type="InterPro" id="IPR029410">
    <property type="entry name" value="CAP_assoc"/>
</dbReference>
<feature type="domain" description="SCP" evidence="1">
    <location>
        <begin position="241"/>
        <end position="346"/>
    </location>
</feature>
<keyword evidence="4" id="KW-1185">Reference proteome</keyword>
<dbReference type="InterPro" id="IPR014044">
    <property type="entry name" value="CAP_dom"/>
</dbReference>
<protein>
    <submittedName>
        <fullName evidence="3">CAP domain-containing protein</fullName>
    </submittedName>
</protein>
<dbReference type="PANTHER" id="PTHR31157:SF26">
    <property type="entry name" value="SCP-LIKE EXTRACELLULAR PROTEIN"/>
    <property type="match status" value="1"/>
</dbReference>
<sequence length="357" mass="40930">MMRLLKMLFVLSVVLFGGYYLLERLELPTEDPIEKISNVVKEKKMQLGSKEAPEAEENPLEGSLFHWTGLTTDALTSEMGDPSRKDDSPYGYKWWIYTDQISYYVQFAVDEQQEIVGVYAVGEGFDVEPVSMGDSYSRVSEHLSFSEEVDFQDGLSSYTFHLGPEDLQKRPLAKVSDDLFVQAYFDIFTDQLSSIRVMNGDMLLSHRPYQVEYRGSLPEEPDFTDDKWTEIEDGKEQQIFDITNVIRHQHGRSALEWEESVSQVAYGHSRDMAEQEYFSHTSLNGDGLKERLGVLDIPYITAGENIAAQYPDAPAAMHGWLNSEGHRQALLNEEYTHLGVGVHRFHYTQNFIERLAY</sequence>
<accession>A0ABV7AAT9</accession>
<evidence type="ECO:0000259" key="1">
    <source>
        <dbReference type="Pfam" id="PF00188"/>
    </source>
</evidence>
<dbReference type="Gene3D" id="3.40.33.10">
    <property type="entry name" value="CAP"/>
    <property type="match status" value="1"/>
</dbReference>
<gene>
    <name evidence="3" type="ORF">ACFODW_18005</name>
</gene>